<keyword evidence="3" id="KW-1185">Reference proteome</keyword>
<sequence length="495" mass="58132">MEPGVCNVCRDIPASFWLTPERERRIQLPNIEDVEAEAEKGCSFCKILVLVKKAHTVKFEEMLRLPPQMYVKIRAPEHTLMNHVKLYVRFSESQSRPSYTYCRIFLYSCQKLLQDGRSSPDLGYSLKEVERTDIGSGNLTHDLAKPIEQLQNTETLKRIERVTHSSDAMEYNLELMRMWIEECERSHDELCRVAQDFLPTRLLDLKAFRDDIKLVHIRPNEFNDKDQLPSYLALSHCWRPPEKHPKMTMRANLAEHMDRVQFMTLPRTFQDAIKITRILGHRYLWIDSLCIIQDNEEDWAREASLMAKIYSKAYYTLAALSSRDSSQGLNLVRPKLLVDMVIYDNENKKYRLQIEDKMKPAWDSEYNGSFDDSPLWYRAWAFQEKELSTRIIYFGKQQLLWECLAGKASIKNYSKVQYPKWTRQCPRQSASNNDLHELWILLVLDYAKRNSTKDTDKLPAFSSIAQTYQRLVLAQSTLLEYGAHIYQKLCSGVRK</sequence>
<dbReference type="GeneID" id="87860734"/>
<reference evidence="2" key="1">
    <citation type="journal article" date="2023" name="Mol. Phylogenet. Evol.">
        <title>Genome-scale phylogeny and comparative genomics of the fungal order Sordariales.</title>
        <authorList>
            <person name="Hensen N."/>
            <person name="Bonometti L."/>
            <person name="Westerberg I."/>
            <person name="Brannstrom I.O."/>
            <person name="Guillou S."/>
            <person name="Cros-Aarteil S."/>
            <person name="Calhoun S."/>
            <person name="Haridas S."/>
            <person name="Kuo A."/>
            <person name="Mondo S."/>
            <person name="Pangilinan J."/>
            <person name="Riley R."/>
            <person name="LaButti K."/>
            <person name="Andreopoulos B."/>
            <person name="Lipzen A."/>
            <person name="Chen C."/>
            <person name="Yan M."/>
            <person name="Daum C."/>
            <person name="Ng V."/>
            <person name="Clum A."/>
            <person name="Steindorff A."/>
            <person name="Ohm R.A."/>
            <person name="Martin F."/>
            <person name="Silar P."/>
            <person name="Natvig D.O."/>
            <person name="Lalanne C."/>
            <person name="Gautier V."/>
            <person name="Ament-Velasquez S.L."/>
            <person name="Kruys A."/>
            <person name="Hutchinson M.I."/>
            <person name="Powell A.J."/>
            <person name="Barry K."/>
            <person name="Miller A.N."/>
            <person name="Grigoriev I.V."/>
            <person name="Debuchy R."/>
            <person name="Gladieux P."/>
            <person name="Hiltunen Thoren M."/>
            <person name="Johannesson H."/>
        </authorList>
    </citation>
    <scope>NUCLEOTIDE SEQUENCE</scope>
    <source>
        <strain evidence="2">CBS 560.94</strain>
    </source>
</reference>
<proteinExistence type="predicted"/>
<dbReference type="EMBL" id="JAUEPP010000009">
    <property type="protein sequence ID" value="KAK3334899.1"/>
    <property type="molecule type" value="Genomic_DNA"/>
</dbReference>
<dbReference type="Proteomes" id="UP001278500">
    <property type="component" value="Unassembled WGS sequence"/>
</dbReference>
<evidence type="ECO:0000313" key="2">
    <source>
        <dbReference type="EMBL" id="KAK3334899.1"/>
    </source>
</evidence>
<dbReference type="InterPro" id="IPR010730">
    <property type="entry name" value="HET"/>
</dbReference>
<reference evidence="2" key="2">
    <citation type="submission" date="2023-06" db="EMBL/GenBank/DDBJ databases">
        <authorList>
            <consortium name="Lawrence Berkeley National Laboratory"/>
            <person name="Haridas S."/>
            <person name="Hensen N."/>
            <person name="Bonometti L."/>
            <person name="Westerberg I."/>
            <person name="Brannstrom I.O."/>
            <person name="Guillou S."/>
            <person name="Cros-Aarteil S."/>
            <person name="Calhoun S."/>
            <person name="Kuo A."/>
            <person name="Mondo S."/>
            <person name="Pangilinan J."/>
            <person name="Riley R."/>
            <person name="Labutti K."/>
            <person name="Andreopoulos B."/>
            <person name="Lipzen A."/>
            <person name="Chen C."/>
            <person name="Yanf M."/>
            <person name="Daum C."/>
            <person name="Ng V."/>
            <person name="Clum A."/>
            <person name="Steindorff A."/>
            <person name="Ohm R."/>
            <person name="Martin F."/>
            <person name="Silar P."/>
            <person name="Natvig D."/>
            <person name="Lalanne C."/>
            <person name="Gautier V."/>
            <person name="Ament-Velasquez S.L."/>
            <person name="Kruys A."/>
            <person name="Hutchinson M.I."/>
            <person name="Powell A.J."/>
            <person name="Barry K."/>
            <person name="Miller A.N."/>
            <person name="Grigoriev I.V."/>
            <person name="Debuchy R."/>
            <person name="Gladieux P."/>
            <person name="Thoren M.H."/>
            <person name="Johannesson H."/>
        </authorList>
    </citation>
    <scope>NUCLEOTIDE SEQUENCE</scope>
    <source>
        <strain evidence="2">CBS 560.94</strain>
    </source>
</reference>
<evidence type="ECO:0000313" key="3">
    <source>
        <dbReference type="Proteomes" id="UP001278500"/>
    </source>
</evidence>
<dbReference type="Pfam" id="PF06985">
    <property type="entry name" value="HET"/>
    <property type="match status" value="1"/>
</dbReference>
<dbReference type="AlphaFoldDB" id="A0AAE0J0Z3"/>
<gene>
    <name evidence="2" type="ORF">B0H65DRAFT_336865</name>
</gene>
<dbReference type="PANTHER" id="PTHR33112:SF16">
    <property type="entry name" value="HETEROKARYON INCOMPATIBILITY DOMAIN-CONTAINING PROTEIN"/>
    <property type="match status" value="1"/>
</dbReference>
<evidence type="ECO:0000259" key="1">
    <source>
        <dbReference type="Pfam" id="PF06985"/>
    </source>
</evidence>
<feature type="domain" description="Heterokaryon incompatibility" evidence="1">
    <location>
        <begin position="231"/>
        <end position="384"/>
    </location>
</feature>
<dbReference type="RefSeq" id="XP_062677065.1">
    <property type="nucleotide sequence ID" value="XM_062823580.1"/>
</dbReference>
<dbReference type="PANTHER" id="PTHR33112">
    <property type="entry name" value="DOMAIN PROTEIN, PUTATIVE-RELATED"/>
    <property type="match status" value="1"/>
</dbReference>
<comment type="caution">
    <text evidence="2">The sequence shown here is derived from an EMBL/GenBank/DDBJ whole genome shotgun (WGS) entry which is preliminary data.</text>
</comment>
<accession>A0AAE0J0Z3</accession>
<organism evidence="2 3">
    <name type="scientific">Neurospora tetraspora</name>
    <dbReference type="NCBI Taxonomy" id="94610"/>
    <lineage>
        <taxon>Eukaryota</taxon>
        <taxon>Fungi</taxon>
        <taxon>Dikarya</taxon>
        <taxon>Ascomycota</taxon>
        <taxon>Pezizomycotina</taxon>
        <taxon>Sordariomycetes</taxon>
        <taxon>Sordariomycetidae</taxon>
        <taxon>Sordariales</taxon>
        <taxon>Sordariaceae</taxon>
        <taxon>Neurospora</taxon>
    </lineage>
</organism>
<name>A0AAE0J0Z3_9PEZI</name>
<protein>
    <submittedName>
        <fullName evidence="2">Heterokaryon incompatibility protein-domain-containing protein</fullName>
    </submittedName>
</protein>